<dbReference type="EMBL" id="CATOUU010001186">
    <property type="protein sequence ID" value="CAI9978975.1"/>
    <property type="molecule type" value="Genomic_DNA"/>
</dbReference>
<evidence type="ECO:0000313" key="2">
    <source>
        <dbReference type="EMBL" id="CAI9978975.1"/>
    </source>
</evidence>
<dbReference type="Pfam" id="PF13358">
    <property type="entry name" value="DDE_3"/>
    <property type="match status" value="1"/>
</dbReference>
<evidence type="ECO:0000313" key="4">
    <source>
        <dbReference type="Proteomes" id="UP001642409"/>
    </source>
</evidence>
<gene>
    <name evidence="2" type="ORF">HINF_LOCUS66620</name>
    <name evidence="3" type="ORF">HINF_LOCUS8387</name>
</gene>
<feature type="domain" description="Tc1-like transposase DDE" evidence="1">
    <location>
        <begin position="255"/>
        <end position="385"/>
    </location>
</feature>
<name>A0AA86RJ76_9EUKA</name>
<organism evidence="2">
    <name type="scientific">Hexamita inflata</name>
    <dbReference type="NCBI Taxonomy" id="28002"/>
    <lineage>
        <taxon>Eukaryota</taxon>
        <taxon>Metamonada</taxon>
        <taxon>Diplomonadida</taxon>
        <taxon>Hexamitidae</taxon>
        <taxon>Hexamitinae</taxon>
        <taxon>Hexamita</taxon>
    </lineage>
</organism>
<keyword evidence="2" id="KW-0255">Endonuclease</keyword>
<sequence>MQPDPNHSLVYQFIGTNRQVDNYHSVAPRVVPVPTPILPFPAPTQQAAITTFQQQQKALQDIRTIKEIGKQLKLQEKEALEQQHKQKRQTISPDVKQRMIPYCLDHLAHHTKTNEEFFQMIALSEQLKPKTVEGIYYDIIRGINVVDIHKRGRRAKLTQEMLNESATMLLHGCTLVQVVQALQQKYNLKISVTCLYNAVTSKNIMHDIVETQGKPLTVNRLQKTLDPTKRNTPLNKEQRLQVVQQFLQLQHGRFLVFIDETHWSLESLRGYAWCLKGDQRAKDVVGANKTISALTAITSTGKVISTVFIGGSIDHAVFETWICTLLQELGQNQCLIFMDNCMIHKVNAPGIINFANHKLLFNAPTSPELNPIEMVFALWKAKVREIRINPGQMALRFLCEQMTLAFGSIDPNEIISCIHHVTGEVFNKVLNKEDLQGEGYLQGYLQ</sequence>
<dbReference type="InterPro" id="IPR036397">
    <property type="entry name" value="RNaseH_sf"/>
</dbReference>
<accession>A0AA86RJ76</accession>
<dbReference type="GO" id="GO:0003676">
    <property type="term" value="F:nucleic acid binding"/>
    <property type="evidence" value="ECO:0007669"/>
    <property type="project" value="InterPro"/>
</dbReference>
<dbReference type="EMBL" id="CAXDID020000017">
    <property type="protein sequence ID" value="CAL5984926.1"/>
    <property type="molecule type" value="Genomic_DNA"/>
</dbReference>
<evidence type="ECO:0000313" key="3">
    <source>
        <dbReference type="EMBL" id="CAL5984926.1"/>
    </source>
</evidence>
<dbReference type="Gene3D" id="3.30.420.10">
    <property type="entry name" value="Ribonuclease H-like superfamily/Ribonuclease H"/>
    <property type="match status" value="1"/>
</dbReference>
<keyword evidence="2" id="KW-0540">Nuclease</keyword>
<proteinExistence type="predicted"/>
<dbReference type="InterPro" id="IPR038717">
    <property type="entry name" value="Tc1-like_DDE_dom"/>
</dbReference>
<dbReference type="PANTHER" id="PTHR46564">
    <property type="entry name" value="TRANSPOSASE"/>
    <property type="match status" value="1"/>
</dbReference>
<comment type="caution">
    <text evidence="2">The sequence shown here is derived from an EMBL/GenBank/DDBJ whole genome shotgun (WGS) entry which is preliminary data.</text>
</comment>
<dbReference type="GO" id="GO:0004519">
    <property type="term" value="F:endonuclease activity"/>
    <property type="evidence" value="ECO:0007669"/>
    <property type="project" value="UniProtKB-KW"/>
</dbReference>
<reference evidence="3 4" key="2">
    <citation type="submission" date="2024-07" db="EMBL/GenBank/DDBJ databases">
        <authorList>
            <person name="Akdeniz Z."/>
        </authorList>
    </citation>
    <scope>NUCLEOTIDE SEQUENCE [LARGE SCALE GENOMIC DNA]</scope>
</reference>
<dbReference type="AlphaFoldDB" id="A0AA86RJ76"/>
<evidence type="ECO:0000259" key="1">
    <source>
        <dbReference type="Pfam" id="PF13358"/>
    </source>
</evidence>
<dbReference type="PANTHER" id="PTHR46564:SF1">
    <property type="entry name" value="TRANSPOSASE"/>
    <property type="match status" value="1"/>
</dbReference>
<dbReference type="Proteomes" id="UP001642409">
    <property type="component" value="Unassembled WGS sequence"/>
</dbReference>
<keyword evidence="4" id="KW-1185">Reference proteome</keyword>
<reference evidence="2" key="1">
    <citation type="submission" date="2023-06" db="EMBL/GenBank/DDBJ databases">
        <authorList>
            <person name="Kurt Z."/>
        </authorList>
    </citation>
    <scope>NUCLEOTIDE SEQUENCE</scope>
</reference>
<keyword evidence="2" id="KW-0378">Hydrolase</keyword>
<protein>
    <submittedName>
        <fullName evidence="2">DDE superfamily endonuclease domain-containing protein</fullName>
    </submittedName>
    <submittedName>
        <fullName evidence="3">DDE_superfamily endonuclease domain-containing protein</fullName>
    </submittedName>
</protein>